<dbReference type="AlphaFoldDB" id="A0AAV5JU48"/>
<dbReference type="Proteomes" id="UP001054252">
    <property type="component" value="Unassembled WGS sequence"/>
</dbReference>
<name>A0AAV5JU48_9ROSI</name>
<accession>A0AAV5JU48</accession>
<comment type="caution">
    <text evidence="1">The sequence shown here is derived from an EMBL/GenBank/DDBJ whole genome shotgun (WGS) entry which is preliminary data.</text>
</comment>
<dbReference type="EMBL" id="BPVZ01000044">
    <property type="protein sequence ID" value="GKV16033.1"/>
    <property type="molecule type" value="Genomic_DNA"/>
</dbReference>
<evidence type="ECO:0000313" key="1">
    <source>
        <dbReference type="EMBL" id="GKV16033.1"/>
    </source>
</evidence>
<evidence type="ECO:0000313" key="2">
    <source>
        <dbReference type="Proteomes" id="UP001054252"/>
    </source>
</evidence>
<proteinExistence type="predicted"/>
<organism evidence="1 2">
    <name type="scientific">Rubroshorea leprosula</name>
    <dbReference type="NCBI Taxonomy" id="152421"/>
    <lineage>
        <taxon>Eukaryota</taxon>
        <taxon>Viridiplantae</taxon>
        <taxon>Streptophyta</taxon>
        <taxon>Embryophyta</taxon>
        <taxon>Tracheophyta</taxon>
        <taxon>Spermatophyta</taxon>
        <taxon>Magnoliopsida</taxon>
        <taxon>eudicotyledons</taxon>
        <taxon>Gunneridae</taxon>
        <taxon>Pentapetalae</taxon>
        <taxon>rosids</taxon>
        <taxon>malvids</taxon>
        <taxon>Malvales</taxon>
        <taxon>Dipterocarpaceae</taxon>
        <taxon>Rubroshorea</taxon>
    </lineage>
</organism>
<reference evidence="1 2" key="1">
    <citation type="journal article" date="2021" name="Commun. Biol.">
        <title>The genome of Shorea leprosula (Dipterocarpaceae) highlights the ecological relevance of drought in aseasonal tropical rainforests.</title>
        <authorList>
            <person name="Ng K.K.S."/>
            <person name="Kobayashi M.J."/>
            <person name="Fawcett J.A."/>
            <person name="Hatakeyama M."/>
            <person name="Paape T."/>
            <person name="Ng C.H."/>
            <person name="Ang C.C."/>
            <person name="Tnah L.H."/>
            <person name="Lee C.T."/>
            <person name="Nishiyama T."/>
            <person name="Sese J."/>
            <person name="O'Brien M.J."/>
            <person name="Copetti D."/>
            <person name="Mohd Noor M.I."/>
            <person name="Ong R.C."/>
            <person name="Putra M."/>
            <person name="Sireger I.Z."/>
            <person name="Indrioko S."/>
            <person name="Kosugi Y."/>
            <person name="Izuno A."/>
            <person name="Isagi Y."/>
            <person name="Lee S.L."/>
            <person name="Shimizu K.K."/>
        </authorList>
    </citation>
    <scope>NUCLEOTIDE SEQUENCE [LARGE SCALE GENOMIC DNA]</scope>
    <source>
        <strain evidence="1">214</strain>
    </source>
</reference>
<gene>
    <name evidence="1" type="ORF">SLEP1_g26744</name>
</gene>
<sequence>MWSSEFNFFSDSQNDKAKAEAVRNAEELEASKKEYQMEWSDFSNLFAQGTQLGGEGVAGTGNVRCIQMDGQDFAAKMMEKDNQGIHEKQWLVGTKRDLSIL</sequence>
<protein>
    <submittedName>
        <fullName evidence="1">Uncharacterized protein</fullName>
    </submittedName>
</protein>
<keyword evidence="2" id="KW-1185">Reference proteome</keyword>